<accession>A0A7S0SG42</accession>
<evidence type="ECO:0000256" key="2">
    <source>
        <dbReference type="ARBA" id="ARBA00011038"/>
    </source>
</evidence>
<name>A0A7S0SG42_9CHLO</name>
<protein>
    <recommendedName>
        <fullName evidence="6">DNA-directed RNA polymerase III subunit RPC6</fullName>
        <shortName evidence="6">RNA polymerase III subunit C6</shortName>
    </recommendedName>
</protein>
<proteinExistence type="inferred from homology"/>
<keyword evidence="4 6" id="KW-0804">Transcription</keyword>
<evidence type="ECO:0000256" key="4">
    <source>
        <dbReference type="ARBA" id="ARBA00023163"/>
    </source>
</evidence>
<dbReference type="InterPro" id="IPR036388">
    <property type="entry name" value="WH-like_DNA-bd_sf"/>
</dbReference>
<reference evidence="7" key="1">
    <citation type="submission" date="2021-01" db="EMBL/GenBank/DDBJ databases">
        <authorList>
            <person name="Corre E."/>
            <person name="Pelletier E."/>
            <person name="Niang G."/>
            <person name="Scheremetjew M."/>
            <person name="Finn R."/>
            <person name="Kale V."/>
            <person name="Holt S."/>
            <person name="Cochrane G."/>
            <person name="Meng A."/>
            <person name="Brown T."/>
            <person name="Cohen L."/>
        </authorList>
    </citation>
    <scope>NUCLEOTIDE SEQUENCE</scope>
    <source>
        <strain evidence="7">SL-175</strain>
    </source>
</reference>
<evidence type="ECO:0000313" key="7">
    <source>
        <dbReference type="EMBL" id="CAD8705685.1"/>
    </source>
</evidence>
<comment type="subcellular location">
    <subcellularLocation>
        <location evidence="1 6">Nucleus</location>
    </subcellularLocation>
</comment>
<dbReference type="Gene3D" id="1.10.10.10">
    <property type="entry name" value="Winged helix-like DNA-binding domain superfamily/Winged helix DNA-binding domain"/>
    <property type="match status" value="2"/>
</dbReference>
<dbReference type="PIRSF" id="PIRSF028763">
    <property type="entry name" value="RNA_pol_Rpc34"/>
    <property type="match status" value="1"/>
</dbReference>
<dbReference type="InterPro" id="IPR007832">
    <property type="entry name" value="RNA_pol_Rpc34"/>
</dbReference>
<comment type="similarity">
    <text evidence="2 6">Belongs to the eukaryotic RPC34/RPC39 RNA polymerase subunit family.</text>
</comment>
<dbReference type="InterPro" id="IPR016049">
    <property type="entry name" value="RNA_pol_Rpc34-like"/>
</dbReference>
<dbReference type="EMBL" id="HBFC01014258">
    <property type="protein sequence ID" value="CAD8705685.1"/>
    <property type="molecule type" value="Transcribed_RNA"/>
</dbReference>
<sequence length="288" mass="32251">MAEAAILEQCRLHPDGIPDAELAAAIAHIPVGDRAQAINRLLSTRKLQIFKDGDAIVYREVKQDEAVKFKGLSSEDLLVYQIIQSSGNTGIWTKELKQKSNLPQTQISKIFKTLEARKLIKAVKHVAQQNRKVYMLYELEPSREITGGAWYTEHEYDAEFINVLRDQCVKFILHKKKATLEDVCDFVRATKLSHVELGQEEVLQIVNTLVYDGKVDAIEEFGEEEYEQDGDDWGGDVLVVYCPASLPIPESSAFTAVPCGVCPVFGECTQGGLVSPETCEYMAEWLPL</sequence>
<dbReference type="GO" id="GO:0005737">
    <property type="term" value="C:cytoplasm"/>
    <property type="evidence" value="ECO:0007669"/>
    <property type="project" value="UniProtKB-ARBA"/>
</dbReference>
<evidence type="ECO:0000256" key="5">
    <source>
        <dbReference type="ARBA" id="ARBA00023242"/>
    </source>
</evidence>
<dbReference type="GO" id="GO:0006383">
    <property type="term" value="P:transcription by RNA polymerase III"/>
    <property type="evidence" value="ECO:0007669"/>
    <property type="project" value="UniProtKB-UniRule"/>
</dbReference>
<dbReference type="GO" id="GO:0005666">
    <property type="term" value="C:RNA polymerase III complex"/>
    <property type="evidence" value="ECO:0007669"/>
    <property type="project" value="UniProtKB-UniRule"/>
</dbReference>
<dbReference type="FunFam" id="1.10.10.10:FF:000237">
    <property type="entry name" value="DNA-directed RNA polymerase III subunit RPC6"/>
    <property type="match status" value="1"/>
</dbReference>
<dbReference type="SUPFAM" id="SSF46785">
    <property type="entry name" value="Winged helix' DNA-binding domain"/>
    <property type="match status" value="2"/>
</dbReference>
<organism evidence="7">
    <name type="scientific">Mantoniella antarctica</name>
    <dbReference type="NCBI Taxonomy" id="81844"/>
    <lineage>
        <taxon>Eukaryota</taxon>
        <taxon>Viridiplantae</taxon>
        <taxon>Chlorophyta</taxon>
        <taxon>Mamiellophyceae</taxon>
        <taxon>Mamiellales</taxon>
        <taxon>Mamiellaceae</taxon>
        <taxon>Mantoniella</taxon>
    </lineage>
</organism>
<dbReference type="AlphaFoldDB" id="A0A7S0SG42"/>
<evidence type="ECO:0000256" key="6">
    <source>
        <dbReference type="PIRNR" id="PIRNR028763"/>
    </source>
</evidence>
<keyword evidence="3 6" id="KW-0240">DNA-directed RNA polymerase</keyword>
<dbReference type="GO" id="GO:0005654">
    <property type="term" value="C:nucleoplasm"/>
    <property type="evidence" value="ECO:0007669"/>
    <property type="project" value="UniProtKB-ARBA"/>
</dbReference>
<dbReference type="Pfam" id="PF05158">
    <property type="entry name" value="RNA_pol_Rpc34"/>
    <property type="match status" value="1"/>
</dbReference>
<dbReference type="PANTHER" id="PTHR12780">
    <property type="entry name" value="RNA POLYMERASE III DNA DIRECTED , 39KD SUBUNIT-RELATED"/>
    <property type="match status" value="1"/>
</dbReference>
<dbReference type="FunFam" id="1.10.10.10:FF:000116">
    <property type="entry name" value="DNA-directed RNA polymerase III subunit RPC6"/>
    <property type="match status" value="1"/>
</dbReference>
<dbReference type="InterPro" id="IPR036390">
    <property type="entry name" value="WH_DNA-bd_sf"/>
</dbReference>
<comment type="function">
    <text evidence="6">DNA-dependent RNA polymerase catalyzes the transcription of DNA into RNA using the four ribonucleoside triphosphates as substrates. Specific peripheric component of RNA polymerase III which synthesizes small RNAs, such as 5S rRNA and tRNAs.</text>
</comment>
<evidence type="ECO:0000256" key="3">
    <source>
        <dbReference type="ARBA" id="ARBA00022478"/>
    </source>
</evidence>
<evidence type="ECO:0000256" key="1">
    <source>
        <dbReference type="ARBA" id="ARBA00004123"/>
    </source>
</evidence>
<keyword evidence="5 6" id="KW-0539">Nucleus</keyword>
<gene>
    <name evidence="7" type="ORF">MANT1106_LOCUS8368</name>
</gene>